<protein>
    <submittedName>
        <fullName evidence="1">Uncharacterized protein</fullName>
    </submittedName>
</protein>
<dbReference type="EMBL" id="FOWR01000020">
    <property type="protein sequence ID" value="SFP65526.1"/>
    <property type="molecule type" value="Genomic_DNA"/>
</dbReference>
<evidence type="ECO:0000313" key="1">
    <source>
        <dbReference type="EMBL" id="SFP65526.1"/>
    </source>
</evidence>
<accession>A0A1I5S5M6</accession>
<sequence length="62" mass="7464">MQYNCRTTAAPRVQRKPYKYLLSLNNRFNLPYLGQRNERSYIQIYLLKFPASLSMNVDFNDQ</sequence>
<dbReference type="AlphaFoldDB" id="A0A1I5S5M6"/>
<name>A0A1I5S5M6_9GAMM</name>
<proteinExistence type="predicted"/>
<reference evidence="1 2" key="1">
    <citation type="submission" date="2016-10" db="EMBL/GenBank/DDBJ databases">
        <authorList>
            <person name="de Groot N.N."/>
        </authorList>
    </citation>
    <scope>NUCLEOTIDE SEQUENCE [LARGE SCALE GENOMIC DNA]</scope>
    <source>
        <strain evidence="1 2">DSM 15893</strain>
    </source>
</reference>
<dbReference type="Proteomes" id="UP000182692">
    <property type="component" value="Unassembled WGS sequence"/>
</dbReference>
<organism evidence="1 2">
    <name type="scientific">Enterovibrio norvegicus DSM 15893</name>
    <dbReference type="NCBI Taxonomy" id="1121869"/>
    <lineage>
        <taxon>Bacteria</taxon>
        <taxon>Pseudomonadati</taxon>
        <taxon>Pseudomonadota</taxon>
        <taxon>Gammaproteobacteria</taxon>
        <taxon>Vibrionales</taxon>
        <taxon>Vibrionaceae</taxon>
        <taxon>Enterovibrio</taxon>
    </lineage>
</organism>
<gene>
    <name evidence="1" type="ORF">SAMN03084138_02764</name>
</gene>
<evidence type="ECO:0000313" key="2">
    <source>
        <dbReference type="Proteomes" id="UP000182692"/>
    </source>
</evidence>